<feature type="transmembrane region" description="Helical" evidence="1">
    <location>
        <begin position="117"/>
        <end position="135"/>
    </location>
</feature>
<feature type="transmembrane region" description="Helical" evidence="1">
    <location>
        <begin position="173"/>
        <end position="194"/>
    </location>
</feature>
<name>A0A370H827_9NOCA</name>
<keyword evidence="3" id="KW-1185">Reference proteome</keyword>
<evidence type="ECO:0000256" key="1">
    <source>
        <dbReference type="SAM" id="Phobius"/>
    </source>
</evidence>
<proteinExistence type="predicted"/>
<organism evidence="2 3">
    <name type="scientific">Nocardia mexicana</name>
    <dbReference type="NCBI Taxonomy" id="279262"/>
    <lineage>
        <taxon>Bacteria</taxon>
        <taxon>Bacillati</taxon>
        <taxon>Actinomycetota</taxon>
        <taxon>Actinomycetes</taxon>
        <taxon>Mycobacteriales</taxon>
        <taxon>Nocardiaceae</taxon>
        <taxon>Nocardia</taxon>
    </lineage>
</organism>
<dbReference type="PANTHER" id="PTHR20992">
    <property type="entry name" value="AT15442P-RELATED"/>
    <property type="match status" value="1"/>
</dbReference>
<dbReference type="STRING" id="1210089.GCA_001613165_05099"/>
<feature type="transmembrane region" description="Helical" evidence="1">
    <location>
        <begin position="244"/>
        <end position="264"/>
    </location>
</feature>
<dbReference type="Proteomes" id="UP000255355">
    <property type="component" value="Unassembled WGS sequence"/>
</dbReference>
<feature type="transmembrane region" description="Helical" evidence="1">
    <location>
        <begin position="214"/>
        <end position="237"/>
    </location>
</feature>
<dbReference type="OrthoDB" id="8061853at2"/>
<comment type="caution">
    <text evidence="2">The sequence shown here is derived from an EMBL/GenBank/DDBJ whole genome shotgun (WGS) entry which is preliminary data.</text>
</comment>
<dbReference type="InterPro" id="IPR005240">
    <property type="entry name" value="DUF389"/>
</dbReference>
<dbReference type="AlphaFoldDB" id="A0A370H827"/>
<dbReference type="EMBL" id="QQAZ01000004">
    <property type="protein sequence ID" value="RDI52115.1"/>
    <property type="molecule type" value="Genomic_DNA"/>
</dbReference>
<dbReference type="RefSeq" id="WP_068024492.1">
    <property type="nucleotide sequence ID" value="NZ_QQAZ01000004.1"/>
</dbReference>
<keyword evidence="1" id="KW-0472">Membrane</keyword>
<accession>A0A370H827</accession>
<dbReference type="Pfam" id="PF04087">
    <property type="entry name" value="DUF389"/>
    <property type="match status" value="1"/>
</dbReference>
<reference evidence="2 3" key="1">
    <citation type="submission" date="2018-07" db="EMBL/GenBank/DDBJ databases">
        <title>Genomic Encyclopedia of Type Strains, Phase IV (KMG-IV): sequencing the most valuable type-strain genomes for metagenomic binning, comparative biology and taxonomic classification.</title>
        <authorList>
            <person name="Goeker M."/>
        </authorList>
    </citation>
    <scope>NUCLEOTIDE SEQUENCE [LARGE SCALE GENOMIC DNA]</scope>
    <source>
        <strain evidence="2 3">DSM 44952</strain>
    </source>
</reference>
<dbReference type="PANTHER" id="PTHR20992:SF9">
    <property type="entry name" value="AT15442P-RELATED"/>
    <property type="match status" value="1"/>
</dbReference>
<protein>
    <submittedName>
        <fullName evidence="2">Putative hydrophobic protein (TIGR00271 family)</fullName>
    </submittedName>
</protein>
<evidence type="ECO:0000313" key="3">
    <source>
        <dbReference type="Proteomes" id="UP000255355"/>
    </source>
</evidence>
<evidence type="ECO:0000313" key="2">
    <source>
        <dbReference type="EMBL" id="RDI52115.1"/>
    </source>
</evidence>
<sequence length="317" mass="32871">MLHLRVICPGETTPVVLALLAAERGATHVTVTRGVAVEPAGDLVEVDVVRSAADQVLDGLTAFELPHRGAITFEPVDSMLSDAGRDAVDRVRGGRTDTVVWQQLVPQARRDAEANPTFFAFLTIAVLLAAVGVATASPLTIVGAMVVGPEFGPLSALAIGLNRRDRDLVRRATGVLALAFPVAMLVTAAATLLWRHLGWISTDDVDNARSFDFIYEVGPFSLVVALLAGAAGMLAVVTARSAALVGVFISVTTVPAAGLAAAAAVAGKWQVTASSLAQLVVNLVGIVAAGVLVLALRPGSSREDGPLTRVLRRIRSA</sequence>
<feature type="transmembrane region" description="Helical" evidence="1">
    <location>
        <begin position="276"/>
        <end position="296"/>
    </location>
</feature>
<feature type="transmembrane region" description="Helical" evidence="1">
    <location>
        <begin position="141"/>
        <end position="161"/>
    </location>
</feature>
<keyword evidence="1" id="KW-1133">Transmembrane helix</keyword>
<gene>
    <name evidence="2" type="ORF">DFR68_104603</name>
</gene>
<keyword evidence="1" id="KW-0812">Transmembrane</keyword>